<protein>
    <recommendedName>
        <fullName evidence="3">HEPN domain-containing protein</fullName>
    </recommendedName>
</protein>
<dbReference type="Gene3D" id="1.20.120.330">
    <property type="entry name" value="Nucleotidyltransferases domain 2"/>
    <property type="match status" value="1"/>
</dbReference>
<proteinExistence type="predicted"/>
<reference evidence="1 2" key="1">
    <citation type="submission" date="2018-06" db="EMBL/GenBank/DDBJ databases">
        <authorList>
            <consortium name="Pathogen Informatics"/>
            <person name="Doyle S."/>
        </authorList>
    </citation>
    <scope>NUCLEOTIDE SEQUENCE [LARGE SCALE GENOMIC DNA]</scope>
    <source>
        <strain evidence="1 2">NCTC13292</strain>
    </source>
</reference>
<gene>
    <name evidence="1" type="ORF">NCTC13292_02673</name>
</gene>
<organism evidence="1 2">
    <name type="scientific">Legionella donaldsonii</name>
    <dbReference type="NCBI Taxonomy" id="45060"/>
    <lineage>
        <taxon>Bacteria</taxon>
        <taxon>Pseudomonadati</taxon>
        <taxon>Pseudomonadota</taxon>
        <taxon>Gammaproteobacteria</taxon>
        <taxon>Legionellales</taxon>
        <taxon>Legionellaceae</taxon>
        <taxon>Legionella</taxon>
    </lineage>
</organism>
<evidence type="ECO:0000313" key="1">
    <source>
        <dbReference type="EMBL" id="STX44293.1"/>
    </source>
</evidence>
<keyword evidence="2" id="KW-1185">Reference proteome</keyword>
<dbReference type="AlphaFoldDB" id="A0A378J913"/>
<evidence type="ECO:0000313" key="2">
    <source>
        <dbReference type="Proteomes" id="UP000254677"/>
    </source>
</evidence>
<accession>A0A378J913</accession>
<dbReference type="EMBL" id="UGOA01000001">
    <property type="protein sequence ID" value="STX44293.1"/>
    <property type="molecule type" value="Genomic_DNA"/>
</dbReference>
<evidence type="ECO:0008006" key="3">
    <source>
        <dbReference type="Google" id="ProtNLM"/>
    </source>
</evidence>
<dbReference type="Proteomes" id="UP000254677">
    <property type="component" value="Unassembled WGS sequence"/>
</dbReference>
<name>A0A378J913_9GAMM</name>
<sequence length="125" mass="14896">MPLRTIKLLDIARDLYNSKVHEEEYYRSSTNRAYYCIFHQCSETAITKLGTTPKNDNFGHDELLRVFNSHHANPPTRVDRDIWRIAYLLGQVKDLRVEADYILMFLIRNPKRQTQSISQRKLLHY</sequence>